<dbReference type="PIRSF" id="PIRSF009283">
    <property type="entry name" value="HPP_dOase"/>
    <property type="match status" value="1"/>
</dbReference>
<organism evidence="7 8">
    <name type="scientific">Phormidesmis priestleyi Ana</name>
    <dbReference type="NCBI Taxonomy" id="1666911"/>
    <lineage>
        <taxon>Bacteria</taxon>
        <taxon>Bacillati</taxon>
        <taxon>Cyanobacteriota</taxon>
        <taxon>Cyanophyceae</taxon>
        <taxon>Leptolyngbyales</taxon>
        <taxon>Leptolyngbyaceae</taxon>
        <taxon>Phormidesmis</taxon>
    </lineage>
</organism>
<dbReference type="GO" id="GO:0003868">
    <property type="term" value="F:4-hydroxyphenylpyruvate dioxygenase activity"/>
    <property type="evidence" value="ECO:0007669"/>
    <property type="project" value="InterPro"/>
</dbReference>
<dbReference type="PANTHER" id="PTHR11959">
    <property type="entry name" value="4-HYDROXYPHENYLPYRUVATE DIOXYGENASE"/>
    <property type="match status" value="1"/>
</dbReference>
<protein>
    <submittedName>
        <fullName evidence="7">4-hydroxyphenylpyruvate dioxygenase HppD</fullName>
    </submittedName>
</protein>
<reference evidence="7 8" key="1">
    <citation type="submission" date="2015-09" db="EMBL/GenBank/DDBJ databases">
        <title>Identification and resolution of microdiversity through metagenomic sequencing of parallel consortia.</title>
        <authorList>
            <person name="Nelson W.C."/>
            <person name="Romine M.F."/>
            <person name="Lindemann S.R."/>
        </authorList>
    </citation>
    <scope>NUCLEOTIDE SEQUENCE [LARGE SCALE GENOMIC DNA]</scope>
    <source>
        <strain evidence="7">Ana</strain>
    </source>
</reference>
<evidence type="ECO:0000256" key="4">
    <source>
        <dbReference type="ARBA" id="ARBA00023004"/>
    </source>
</evidence>
<evidence type="ECO:0000313" key="8">
    <source>
        <dbReference type="Proteomes" id="UP000050465"/>
    </source>
</evidence>
<keyword evidence="4 5" id="KW-0408">Iron</keyword>
<comment type="cofactor">
    <cofactor evidence="5">
        <name>Fe cation</name>
        <dbReference type="ChEBI" id="CHEBI:24875"/>
    </cofactor>
    <text evidence="5">Binds 1 Fe cation per subunit.</text>
</comment>
<gene>
    <name evidence="7" type="primary">hppD</name>
    <name evidence="7" type="ORF">HLUCCA11_07980</name>
</gene>
<feature type="binding site" evidence="5">
    <location>
        <position position="336"/>
    </location>
    <ligand>
        <name>Fe cation</name>
        <dbReference type="ChEBI" id="CHEBI:24875"/>
    </ligand>
</feature>
<dbReference type="Proteomes" id="UP000050465">
    <property type="component" value="Unassembled WGS sequence"/>
</dbReference>
<dbReference type="InterPro" id="IPR029068">
    <property type="entry name" value="Glyas_Bleomycin-R_OHBP_Dase"/>
</dbReference>
<keyword evidence="3" id="KW-0677">Repeat</keyword>
<keyword evidence="7" id="KW-0560">Oxidoreductase</keyword>
<proteinExistence type="inferred from homology"/>
<evidence type="ECO:0000256" key="1">
    <source>
        <dbReference type="ARBA" id="ARBA00005877"/>
    </source>
</evidence>
<dbReference type="GO" id="GO:0006572">
    <property type="term" value="P:L-tyrosine catabolic process"/>
    <property type="evidence" value="ECO:0007669"/>
    <property type="project" value="TreeGrafter"/>
</dbReference>
<dbReference type="PANTHER" id="PTHR11959:SF1">
    <property type="entry name" value="4-HYDROXYPHENYLPYRUVATE DIOXYGENASE"/>
    <property type="match status" value="1"/>
</dbReference>
<feature type="domain" description="VOC" evidence="6">
    <location>
        <begin position="173"/>
        <end position="311"/>
    </location>
</feature>
<keyword evidence="7" id="KW-0670">Pyruvate</keyword>
<evidence type="ECO:0000259" key="6">
    <source>
        <dbReference type="PROSITE" id="PS51819"/>
    </source>
</evidence>
<evidence type="ECO:0000256" key="3">
    <source>
        <dbReference type="ARBA" id="ARBA00022737"/>
    </source>
</evidence>
<accession>A0A0P8C3N2</accession>
<evidence type="ECO:0000256" key="2">
    <source>
        <dbReference type="ARBA" id="ARBA00022723"/>
    </source>
</evidence>
<feature type="binding site" evidence="5">
    <location>
        <position position="254"/>
    </location>
    <ligand>
        <name>Fe cation</name>
        <dbReference type="ChEBI" id="CHEBI:24875"/>
    </ligand>
</feature>
<keyword evidence="2 5" id="KW-0479">Metal-binding</keyword>
<comment type="caution">
    <text evidence="7">The sequence shown here is derived from an EMBL/GenBank/DDBJ whole genome shotgun (WGS) entry which is preliminary data.</text>
</comment>
<evidence type="ECO:0000313" key="7">
    <source>
        <dbReference type="EMBL" id="KPQ36142.1"/>
    </source>
</evidence>
<feature type="binding site" evidence="5">
    <location>
        <position position="176"/>
    </location>
    <ligand>
        <name>Fe cation</name>
        <dbReference type="ChEBI" id="CHEBI:24875"/>
    </ligand>
</feature>
<dbReference type="InterPro" id="IPR005956">
    <property type="entry name" value="4OHPhenylPyrv_dOase"/>
</dbReference>
<name>A0A0P8C3N2_9CYAN</name>
<dbReference type="InterPro" id="IPR037523">
    <property type="entry name" value="VOC_core"/>
</dbReference>
<dbReference type="PATRIC" id="fig|1666911.3.peg.3910"/>
<dbReference type="PROSITE" id="PS51819">
    <property type="entry name" value="VOC"/>
    <property type="match status" value="2"/>
</dbReference>
<dbReference type="InterPro" id="IPR041735">
    <property type="entry name" value="4OHPhenylPyrv_dOase_C"/>
</dbReference>
<feature type="domain" description="VOC" evidence="6">
    <location>
        <begin position="7"/>
        <end position="135"/>
    </location>
</feature>
<dbReference type="CDD" id="cd07250">
    <property type="entry name" value="HPPD_C_like"/>
    <property type="match status" value="1"/>
</dbReference>
<dbReference type="NCBIfam" id="TIGR01263">
    <property type="entry name" value="4HPPD"/>
    <property type="match status" value="1"/>
</dbReference>
<dbReference type="GO" id="GO:0046872">
    <property type="term" value="F:metal ion binding"/>
    <property type="evidence" value="ECO:0007669"/>
    <property type="project" value="UniProtKB-KW"/>
</dbReference>
<dbReference type="Gene3D" id="3.10.180.10">
    <property type="entry name" value="2,3-Dihydroxybiphenyl 1,2-Dioxygenase, domain 1"/>
    <property type="match status" value="2"/>
</dbReference>
<dbReference type="InterPro" id="IPR004360">
    <property type="entry name" value="Glyas_Fos-R_dOase_dom"/>
</dbReference>
<dbReference type="SUPFAM" id="SSF54593">
    <property type="entry name" value="Glyoxalase/Bleomycin resistance protein/Dihydroxybiphenyl dioxygenase"/>
    <property type="match status" value="1"/>
</dbReference>
<keyword evidence="7" id="KW-0223">Dioxygenase</keyword>
<dbReference type="EMBL" id="LJZR01000008">
    <property type="protein sequence ID" value="KPQ36142.1"/>
    <property type="molecule type" value="Genomic_DNA"/>
</dbReference>
<sequence>MTKAAMYFHHLHFYVRDVAFWRDWFICKLCFEAVAAASAAHEVLVQGAIEIRLSEGSKDSENSEDSEAATYLHKHPPGLVDVGLATDCFEATLQRAIAAGATLVTPVSINDQGQRECQIQGWADLRHTLVEVSPVWVAAHLAGHQNTGHQNTGHQNTGHQNTGHRHIEDWLCAVDHVVLNVPQGELAAAVDWYQAVFGLVRGQHFDITTAHSGLRSQVLMHPEGTLQMPINEPTSANSQIQEFLNHNRGAGIQHVALRSEQATRAIAHFRQRGLDLISVPTTYYDGLHQRPDCPIPNTSAASRQQLLLDWAPGGQQGMLLQTFTKPIFSEPTFFFEIIERSLYQEAGQTKRAQGFGEGNFQALFEAIERAQAARGGVFN</sequence>
<dbReference type="AlphaFoldDB" id="A0A0P8C3N2"/>
<evidence type="ECO:0000256" key="5">
    <source>
        <dbReference type="PIRSR" id="PIRSR009283-1"/>
    </source>
</evidence>
<dbReference type="STRING" id="1666911.HLUCCA11_07980"/>
<comment type="similarity">
    <text evidence="1">Belongs to the 4HPPD family.</text>
</comment>
<dbReference type="Pfam" id="PF00903">
    <property type="entry name" value="Glyoxalase"/>
    <property type="match status" value="1"/>
</dbReference>